<feature type="transmembrane region" description="Helical" evidence="6">
    <location>
        <begin position="245"/>
        <end position="269"/>
    </location>
</feature>
<feature type="transmembrane region" description="Helical" evidence="6">
    <location>
        <begin position="60"/>
        <end position="77"/>
    </location>
</feature>
<evidence type="ECO:0000256" key="4">
    <source>
        <dbReference type="ARBA" id="ARBA00022989"/>
    </source>
</evidence>
<feature type="transmembrane region" description="Helical" evidence="6">
    <location>
        <begin position="7"/>
        <end position="27"/>
    </location>
</feature>
<proteinExistence type="predicted"/>
<organism evidence="7 8">
    <name type="scientific">Lientehia hominis</name>
    <dbReference type="NCBI Taxonomy" id="2897778"/>
    <lineage>
        <taxon>Bacteria</taxon>
        <taxon>Bacillati</taxon>
        <taxon>Bacillota</taxon>
        <taxon>Clostridia</taxon>
        <taxon>Lachnospirales</taxon>
        <taxon>Lachnospiraceae</taxon>
        <taxon>Lientehia</taxon>
    </lineage>
</organism>
<reference evidence="7 8" key="1">
    <citation type="submission" date="2021-11" db="EMBL/GenBank/DDBJ databases">
        <title>Lacrimispora sp. nov. NSJ-141 isolated from human feces.</title>
        <authorList>
            <person name="Abdugheni R."/>
        </authorList>
    </citation>
    <scope>NUCLEOTIDE SEQUENCE [LARGE SCALE GENOMIC DNA]</scope>
    <source>
        <strain evidence="7 8">NSJ-141</strain>
    </source>
</reference>
<feature type="transmembrane region" description="Helical" evidence="6">
    <location>
        <begin position="83"/>
        <end position="105"/>
    </location>
</feature>
<name>A0AAP2RIQ9_9FIRM</name>
<dbReference type="PANTHER" id="PTHR30482:SF10">
    <property type="entry name" value="HIGH-AFFINITY BRANCHED-CHAIN AMINO ACID TRANSPORT PROTEIN BRAE"/>
    <property type="match status" value="1"/>
</dbReference>
<accession>A0AAP2RIQ9</accession>
<dbReference type="AlphaFoldDB" id="A0AAP2RIQ9"/>
<feature type="transmembrane region" description="Helical" evidence="6">
    <location>
        <begin position="112"/>
        <end position="134"/>
    </location>
</feature>
<feature type="transmembrane region" description="Helical" evidence="6">
    <location>
        <begin position="33"/>
        <end position="53"/>
    </location>
</feature>
<evidence type="ECO:0000313" key="7">
    <source>
        <dbReference type="EMBL" id="MCD2492571.1"/>
    </source>
</evidence>
<dbReference type="CDD" id="cd06581">
    <property type="entry name" value="TM_PBP1_LivM_like"/>
    <property type="match status" value="1"/>
</dbReference>
<sequence>MKKVYGLLKRHSIIVIAVLGILAPLVIRNTYHVHIILMCMMFGILASSLNIAVGMTGLSNLAHATFFGIGAYAAAILNTRYGLPFYLTFFAGGLVAMVFGFILGAPTLRLKGVFLALVTTGFGQVVRIIELNWVSLTNGPMGISGIDAAEIGSYSFSTVSYIYYGLALLILCMYMSKRLMGTRVGRALFAIKYDETVARSLGVNITFYKVGAYVLSACMAGMAGTIFAHYVSFISPDTFTVADSTTVLCMVILGGAGSLLGPVIGAFILTIAPEIFRFAQTYRMIFIGAVMVIGVIANERGWVPMLTSKIRGLFHRKQTSEEGGKA</sequence>
<dbReference type="EMBL" id="JAJNOR010000004">
    <property type="protein sequence ID" value="MCD2492571.1"/>
    <property type="molecule type" value="Genomic_DNA"/>
</dbReference>
<feature type="transmembrane region" description="Helical" evidence="6">
    <location>
        <begin position="281"/>
        <end position="298"/>
    </location>
</feature>
<dbReference type="GO" id="GO:0005886">
    <property type="term" value="C:plasma membrane"/>
    <property type="evidence" value="ECO:0007669"/>
    <property type="project" value="UniProtKB-SubCell"/>
</dbReference>
<evidence type="ECO:0000256" key="6">
    <source>
        <dbReference type="SAM" id="Phobius"/>
    </source>
</evidence>
<protein>
    <submittedName>
        <fullName evidence="7">Branched-chain amino acid ABC transporter permease</fullName>
    </submittedName>
</protein>
<keyword evidence="5 6" id="KW-0472">Membrane</keyword>
<evidence type="ECO:0000256" key="2">
    <source>
        <dbReference type="ARBA" id="ARBA00022475"/>
    </source>
</evidence>
<dbReference type="Proteomes" id="UP001299265">
    <property type="component" value="Unassembled WGS sequence"/>
</dbReference>
<dbReference type="InterPro" id="IPR001851">
    <property type="entry name" value="ABC_transp_permease"/>
</dbReference>
<keyword evidence="3 6" id="KW-0812">Transmembrane</keyword>
<feature type="transmembrane region" description="Helical" evidence="6">
    <location>
        <begin position="154"/>
        <end position="176"/>
    </location>
</feature>
<dbReference type="PANTHER" id="PTHR30482">
    <property type="entry name" value="HIGH-AFFINITY BRANCHED-CHAIN AMINO ACID TRANSPORT SYSTEM PERMEASE"/>
    <property type="match status" value="1"/>
</dbReference>
<dbReference type="RefSeq" id="WP_231062458.1">
    <property type="nucleotide sequence ID" value="NZ_JAJNOR010000004.1"/>
</dbReference>
<dbReference type="Pfam" id="PF02653">
    <property type="entry name" value="BPD_transp_2"/>
    <property type="match status" value="1"/>
</dbReference>
<gene>
    <name evidence="7" type="ORF">LQE92_08020</name>
</gene>
<keyword evidence="4 6" id="KW-1133">Transmembrane helix</keyword>
<keyword evidence="2" id="KW-1003">Cell membrane</keyword>
<evidence type="ECO:0000256" key="1">
    <source>
        <dbReference type="ARBA" id="ARBA00004651"/>
    </source>
</evidence>
<evidence type="ECO:0000313" key="8">
    <source>
        <dbReference type="Proteomes" id="UP001299265"/>
    </source>
</evidence>
<comment type="caution">
    <text evidence="7">The sequence shown here is derived from an EMBL/GenBank/DDBJ whole genome shotgun (WGS) entry which is preliminary data.</text>
</comment>
<comment type="subcellular location">
    <subcellularLocation>
        <location evidence="1">Cell membrane</location>
        <topology evidence="1">Multi-pass membrane protein</topology>
    </subcellularLocation>
</comment>
<evidence type="ECO:0000256" key="5">
    <source>
        <dbReference type="ARBA" id="ARBA00023136"/>
    </source>
</evidence>
<evidence type="ECO:0000256" key="3">
    <source>
        <dbReference type="ARBA" id="ARBA00022692"/>
    </source>
</evidence>
<dbReference type="InterPro" id="IPR043428">
    <property type="entry name" value="LivM-like"/>
</dbReference>
<feature type="transmembrane region" description="Helical" evidence="6">
    <location>
        <begin position="210"/>
        <end position="233"/>
    </location>
</feature>
<keyword evidence="8" id="KW-1185">Reference proteome</keyword>
<dbReference type="GO" id="GO:0015658">
    <property type="term" value="F:branched-chain amino acid transmembrane transporter activity"/>
    <property type="evidence" value="ECO:0007669"/>
    <property type="project" value="InterPro"/>
</dbReference>